<evidence type="ECO:0000313" key="3">
    <source>
        <dbReference type="WBParaSite" id="Csp11.Scaffold629.g14041.t1"/>
    </source>
</evidence>
<organism evidence="2 3">
    <name type="scientific">Caenorhabditis tropicalis</name>
    <dbReference type="NCBI Taxonomy" id="1561998"/>
    <lineage>
        <taxon>Eukaryota</taxon>
        <taxon>Metazoa</taxon>
        <taxon>Ecdysozoa</taxon>
        <taxon>Nematoda</taxon>
        <taxon>Chromadorea</taxon>
        <taxon>Rhabditida</taxon>
        <taxon>Rhabditina</taxon>
        <taxon>Rhabditomorpha</taxon>
        <taxon>Rhabditoidea</taxon>
        <taxon>Rhabditidae</taxon>
        <taxon>Peloderinae</taxon>
        <taxon>Caenorhabditis</taxon>
    </lineage>
</organism>
<dbReference type="WBParaSite" id="Csp11.Scaffold629.g14041.t1">
    <property type="protein sequence ID" value="Csp11.Scaffold629.g14041.t1"/>
    <property type="gene ID" value="Csp11.Scaffold629.g14041"/>
</dbReference>
<sequence>MAYVTAESLQTLKQINALIYPTDHIQHESLFRNVLEIPELTCIAFFDCFPCGYIICEKVHNRDGSSHLSIVTIGVTPDRRGRGIGGALLDRAIKTAKKMADVKFLTAVVPANDDFAERLFKRQQFKQCGSLTEEYGAYQGHIFSKSTGN</sequence>
<dbReference type="STRING" id="1561998.A0A1I7U1Z8"/>
<feature type="domain" description="N-acetyltransferase" evidence="1">
    <location>
        <begin position="1"/>
        <end position="148"/>
    </location>
</feature>
<dbReference type="AlphaFoldDB" id="A0A1I7U1Z8"/>
<name>A0A1I7U1Z8_9PELO</name>
<accession>A0A1I7U1Z8</accession>
<dbReference type="GO" id="GO:0016747">
    <property type="term" value="F:acyltransferase activity, transferring groups other than amino-acyl groups"/>
    <property type="evidence" value="ECO:0007669"/>
    <property type="project" value="InterPro"/>
</dbReference>
<protein>
    <submittedName>
        <fullName evidence="3">N-acetyltransferase domain-containing protein</fullName>
    </submittedName>
</protein>
<evidence type="ECO:0000313" key="2">
    <source>
        <dbReference type="Proteomes" id="UP000095282"/>
    </source>
</evidence>
<dbReference type="InterPro" id="IPR016181">
    <property type="entry name" value="Acyl_CoA_acyltransferase"/>
</dbReference>
<dbReference type="CDD" id="cd04301">
    <property type="entry name" value="NAT_SF"/>
    <property type="match status" value="1"/>
</dbReference>
<dbReference type="Pfam" id="PF00583">
    <property type="entry name" value="Acetyltransf_1"/>
    <property type="match status" value="1"/>
</dbReference>
<dbReference type="PROSITE" id="PS51186">
    <property type="entry name" value="GNAT"/>
    <property type="match status" value="1"/>
</dbReference>
<reference evidence="3" key="1">
    <citation type="submission" date="2016-11" db="UniProtKB">
        <authorList>
            <consortium name="WormBaseParasite"/>
        </authorList>
    </citation>
    <scope>IDENTIFICATION</scope>
</reference>
<proteinExistence type="predicted"/>
<evidence type="ECO:0000259" key="1">
    <source>
        <dbReference type="PROSITE" id="PS51186"/>
    </source>
</evidence>
<dbReference type="SUPFAM" id="SSF55729">
    <property type="entry name" value="Acyl-CoA N-acyltransferases (Nat)"/>
    <property type="match status" value="1"/>
</dbReference>
<keyword evidence="2" id="KW-1185">Reference proteome</keyword>
<dbReference type="InterPro" id="IPR000182">
    <property type="entry name" value="GNAT_dom"/>
</dbReference>
<dbReference type="Gene3D" id="3.40.630.30">
    <property type="match status" value="1"/>
</dbReference>
<dbReference type="Proteomes" id="UP000095282">
    <property type="component" value="Unplaced"/>
</dbReference>